<comment type="caution">
    <text evidence="2">The sequence shown here is derived from an EMBL/GenBank/DDBJ whole genome shotgun (WGS) entry which is preliminary data.</text>
</comment>
<reference evidence="2 3" key="1">
    <citation type="journal article" date="2024" name="Commun. Biol.">
        <title>Comparative genomic analysis of thermophilic fungi reveals convergent evolutionary adaptations and gene losses.</title>
        <authorList>
            <person name="Steindorff A.S."/>
            <person name="Aguilar-Pontes M.V."/>
            <person name="Robinson A.J."/>
            <person name="Andreopoulos B."/>
            <person name="LaButti K."/>
            <person name="Kuo A."/>
            <person name="Mondo S."/>
            <person name="Riley R."/>
            <person name="Otillar R."/>
            <person name="Haridas S."/>
            <person name="Lipzen A."/>
            <person name="Grimwood J."/>
            <person name="Schmutz J."/>
            <person name="Clum A."/>
            <person name="Reid I.D."/>
            <person name="Moisan M.C."/>
            <person name="Butler G."/>
            <person name="Nguyen T.T.M."/>
            <person name="Dewar K."/>
            <person name="Conant G."/>
            <person name="Drula E."/>
            <person name="Henrissat B."/>
            <person name="Hansel C."/>
            <person name="Singer S."/>
            <person name="Hutchinson M.I."/>
            <person name="de Vries R.P."/>
            <person name="Natvig D.O."/>
            <person name="Powell A.J."/>
            <person name="Tsang A."/>
            <person name="Grigoriev I.V."/>
        </authorList>
    </citation>
    <scope>NUCLEOTIDE SEQUENCE [LARGE SCALE GENOMIC DNA]</scope>
    <source>
        <strain evidence="2 3">CBS 620.91</strain>
    </source>
</reference>
<dbReference type="Proteomes" id="UP001583172">
    <property type="component" value="Unassembled WGS sequence"/>
</dbReference>
<gene>
    <name evidence="2" type="ORF">VTJ49DRAFT_1708</name>
</gene>
<evidence type="ECO:0000256" key="1">
    <source>
        <dbReference type="SAM" id="MobiDB-lite"/>
    </source>
</evidence>
<organism evidence="2 3">
    <name type="scientific">Humicola insolens</name>
    <name type="common">Soft-rot fungus</name>
    <dbReference type="NCBI Taxonomy" id="85995"/>
    <lineage>
        <taxon>Eukaryota</taxon>
        <taxon>Fungi</taxon>
        <taxon>Dikarya</taxon>
        <taxon>Ascomycota</taxon>
        <taxon>Pezizomycotina</taxon>
        <taxon>Sordariomycetes</taxon>
        <taxon>Sordariomycetidae</taxon>
        <taxon>Sordariales</taxon>
        <taxon>Chaetomiaceae</taxon>
        <taxon>Mycothermus</taxon>
    </lineage>
</organism>
<feature type="compositionally biased region" description="Acidic residues" evidence="1">
    <location>
        <begin position="1"/>
        <end position="12"/>
    </location>
</feature>
<feature type="region of interest" description="Disordered" evidence="1">
    <location>
        <begin position="1"/>
        <end position="24"/>
    </location>
</feature>
<evidence type="ECO:0000313" key="3">
    <source>
        <dbReference type="Proteomes" id="UP001583172"/>
    </source>
</evidence>
<proteinExistence type="predicted"/>
<dbReference type="EMBL" id="JAZGSY010000168">
    <property type="protein sequence ID" value="KAL1839230.1"/>
    <property type="molecule type" value="Genomic_DNA"/>
</dbReference>
<sequence length="247" mass="27582">MSESDFSLDVEESTTPNPDPADPLATHEAALTVLEDDYDNAGMQTRLPLKGLIGFLGSIRRRKPRLAENLAALESEIQELEMTFSVPENAQERIAKYKQDEQEFEEMRPMFRETQEELNAHLTSIEQSMPENERSSFPAAVTIMREANNAAAAEIDALLVALVEKNAKLRAGLEELVWMWSKSEDEDQDKGSQGSVSGKVGEKADDEGSTSSEVERVDEPPQAEWGFWGIVKTAQSFTTNLLWEKTV</sequence>
<name>A0ABR3VC72_HUMIN</name>
<protein>
    <submittedName>
        <fullName evidence="2">Uncharacterized protein</fullName>
    </submittedName>
</protein>
<accession>A0ABR3VC72</accession>
<evidence type="ECO:0000313" key="2">
    <source>
        <dbReference type="EMBL" id="KAL1839230.1"/>
    </source>
</evidence>
<feature type="region of interest" description="Disordered" evidence="1">
    <location>
        <begin position="183"/>
        <end position="221"/>
    </location>
</feature>
<keyword evidence="3" id="KW-1185">Reference proteome</keyword>